<evidence type="ECO:0000256" key="12">
    <source>
        <dbReference type="ARBA" id="ARBA00023273"/>
    </source>
</evidence>
<dbReference type="Gene3D" id="3.30.40.10">
    <property type="entry name" value="Zinc/RING finger domain, C3HC4 (zinc finger)"/>
    <property type="match status" value="1"/>
</dbReference>
<feature type="compositionally biased region" description="Basic and acidic residues" evidence="16">
    <location>
        <begin position="560"/>
        <end position="569"/>
    </location>
</feature>
<accession>A0A7M7Q7D2</accession>
<name>A0A7M7Q7D2_NASVI</name>
<dbReference type="SUPFAM" id="SSF81296">
    <property type="entry name" value="E set domains"/>
    <property type="match status" value="1"/>
</dbReference>
<dbReference type="SMART" id="SM00184">
    <property type="entry name" value="RING"/>
    <property type="match status" value="1"/>
</dbReference>
<dbReference type="Gene3D" id="2.130.10.30">
    <property type="entry name" value="Regulator of chromosome condensation 1/beta-lactamase-inhibitor protein II"/>
    <property type="match status" value="2"/>
</dbReference>
<evidence type="ECO:0000256" key="10">
    <source>
        <dbReference type="ARBA" id="ARBA00022786"/>
    </source>
</evidence>
<reference evidence="19" key="1">
    <citation type="submission" date="2021-01" db="UniProtKB">
        <authorList>
            <consortium name="EnsemblMetazoa"/>
        </authorList>
    </citation>
    <scope>IDENTIFICATION</scope>
</reference>
<dbReference type="EC" id="2.3.2.33" evidence="5"/>
<evidence type="ECO:0000256" key="8">
    <source>
        <dbReference type="ARBA" id="ARBA00022737"/>
    </source>
</evidence>
<evidence type="ECO:0000256" key="4">
    <source>
        <dbReference type="ARBA" id="ARBA00005415"/>
    </source>
</evidence>
<dbReference type="SUPFAM" id="SSF57850">
    <property type="entry name" value="RING/U-box"/>
    <property type="match status" value="1"/>
</dbReference>
<keyword evidence="6" id="KW-0808">Transferase</keyword>
<feature type="repeat" description="Filamin" evidence="13">
    <location>
        <begin position="2363"/>
        <end position="2463"/>
    </location>
</feature>
<feature type="region of interest" description="Disordered" evidence="16">
    <location>
        <begin position="1014"/>
        <end position="1045"/>
    </location>
</feature>
<feature type="compositionally biased region" description="Polar residues" evidence="16">
    <location>
        <begin position="3052"/>
        <end position="3064"/>
    </location>
</feature>
<evidence type="ECO:0000313" key="20">
    <source>
        <dbReference type="Proteomes" id="UP000002358"/>
    </source>
</evidence>
<dbReference type="GO" id="GO:0030424">
    <property type="term" value="C:axon"/>
    <property type="evidence" value="ECO:0007669"/>
    <property type="project" value="UniProtKB-SubCell"/>
</dbReference>
<comment type="catalytic activity">
    <reaction evidence="1">
        <text>[E2 ubiquitin-conjugating enzyme]-S-ubiquitinyl-L-cysteine + [acceptor protein]-L-threonine = [E2 ubiquitin-conjugating enzyme]-L-cysteine + [acceptor protein]-3-O-ubiquitinyl-L-threonine.</text>
        <dbReference type="EC" id="2.3.2.33"/>
    </reaction>
</comment>
<feature type="compositionally biased region" description="Low complexity" evidence="16">
    <location>
        <begin position="2772"/>
        <end position="2788"/>
    </location>
</feature>
<evidence type="ECO:0000256" key="1">
    <source>
        <dbReference type="ARBA" id="ARBA00000333"/>
    </source>
</evidence>
<dbReference type="GO" id="GO:0016567">
    <property type="term" value="P:protein ubiquitination"/>
    <property type="evidence" value="ECO:0007669"/>
    <property type="project" value="UniProtKB-UniPathway"/>
</dbReference>
<dbReference type="InParanoid" id="A0A7M7Q7D2"/>
<dbReference type="InterPro" id="IPR000408">
    <property type="entry name" value="Reg_chr_condens"/>
</dbReference>
<dbReference type="Gene3D" id="2.60.120.260">
    <property type="entry name" value="Galactose-binding domain-like"/>
    <property type="match status" value="1"/>
</dbReference>
<evidence type="ECO:0000256" key="7">
    <source>
        <dbReference type="ARBA" id="ARBA00022723"/>
    </source>
</evidence>
<dbReference type="PROSITE" id="PS00626">
    <property type="entry name" value="RCC1_2"/>
    <property type="match status" value="2"/>
</dbReference>
<dbReference type="InterPro" id="IPR001841">
    <property type="entry name" value="Znf_RING"/>
</dbReference>
<dbReference type="PROSITE" id="PS50089">
    <property type="entry name" value="ZF_RING_2"/>
    <property type="match status" value="1"/>
</dbReference>
<feature type="domain" description="RING-type" evidence="17">
    <location>
        <begin position="4554"/>
        <end position="4605"/>
    </location>
</feature>
<dbReference type="GO" id="GO:0008270">
    <property type="term" value="F:zinc ion binding"/>
    <property type="evidence" value="ECO:0007669"/>
    <property type="project" value="UniProtKB-KW"/>
</dbReference>
<keyword evidence="8" id="KW-0677">Repeat</keyword>
<keyword evidence="10" id="KW-0833">Ubl conjugation pathway</keyword>
<keyword evidence="9 14" id="KW-0863">Zinc-finger</keyword>
<dbReference type="PROSITE" id="PS50194">
    <property type="entry name" value="FILAMIN_REPEAT"/>
    <property type="match status" value="1"/>
</dbReference>
<feature type="repeat" description="RCC1" evidence="15">
    <location>
        <begin position="948"/>
        <end position="997"/>
    </location>
</feature>
<dbReference type="EnsemblMetazoa" id="XM_031925189">
    <property type="protein sequence ID" value="XP_031781049"/>
    <property type="gene ID" value="LOC100120311"/>
</dbReference>
<dbReference type="SUPFAM" id="SSF49785">
    <property type="entry name" value="Galactose-binding domain-like"/>
    <property type="match status" value="1"/>
</dbReference>
<feature type="region of interest" description="Disordered" evidence="16">
    <location>
        <begin position="559"/>
        <end position="583"/>
    </location>
</feature>
<keyword evidence="11" id="KW-0862">Zinc</keyword>
<feature type="region of interest" description="Disordered" evidence="16">
    <location>
        <begin position="2765"/>
        <end position="2826"/>
    </location>
</feature>
<feature type="compositionally biased region" description="Polar residues" evidence="16">
    <location>
        <begin position="2885"/>
        <end position="2894"/>
    </location>
</feature>
<feature type="region of interest" description="Disordered" evidence="16">
    <location>
        <begin position="4370"/>
        <end position="4391"/>
    </location>
</feature>
<evidence type="ECO:0000256" key="16">
    <source>
        <dbReference type="SAM" id="MobiDB-lite"/>
    </source>
</evidence>
<dbReference type="Pfam" id="PF13540">
    <property type="entry name" value="RCC1_2"/>
    <property type="match status" value="1"/>
</dbReference>
<dbReference type="Pfam" id="PF00415">
    <property type="entry name" value="RCC1"/>
    <property type="match status" value="1"/>
</dbReference>
<feature type="compositionally biased region" description="Low complexity" evidence="16">
    <location>
        <begin position="1017"/>
        <end position="1036"/>
    </location>
</feature>
<feature type="region of interest" description="Disordered" evidence="16">
    <location>
        <begin position="3548"/>
        <end position="3599"/>
    </location>
</feature>
<comment type="pathway">
    <text evidence="3">Protein modification; protein ubiquitination.</text>
</comment>
<keyword evidence="12" id="KW-0966">Cell projection</keyword>
<dbReference type="Gene3D" id="2.30.30.40">
    <property type="entry name" value="SH3 Domains"/>
    <property type="match status" value="1"/>
</dbReference>
<protein>
    <recommendedName>
        <fullName evidence="5">RCR-type E3 ubiquitin transferase</fullName>
        <ecNumber evidence="5">2.3.2.33</ecNumber>
    </recommendedName>
</protein>
<evidence type="ECO:0000256" key="5">
    <source>
        <dbReference type="ARBA" id="ARBA00012249"/>
    </source>
</evidence>
<dbReference type="CDD" id="cd19799">
    <property type="entry name" value="Bbox2_MYCBP2"/>
    <property type="match status" value="1"/>
</dbReference>
<dbReference type="InterPro" id="IPR017868">
    <property type="entry name" value="Filamin/ABP280_repeat-like"/>
</dbReference>
<evidence type="ECO:0000256" key="6">
    <source>
        <dbReference type="ARBA" id="ARBA00022679"/>
    </source>
</evidence>
<feature type="compositionally biased region" description="Polar residues" evidence="16">
    <location>
        <begin position="2976"/>
        <end position="3019"/>
    </location>
</feature>
<dbReference type="SUPFAM" id="SSF50985">
    <property type="entry name" value="RCC1/BLIP-II"/>
    <property type="match status" value="1"/>
</dbReference>
<dbReference type="GeneID" id="100120311"/>
<dbReference type="CTD" id="32429"/>
<dbReference type="InterPro" id="IPR012983">
    <property type="entry name" value="PHR"/>
</dbReference>
<dbReference type="GO" id="GO:0008582">
    <property type="term" value="P:regulation of synaptic assembly at neuromuscular junction"/>
    <property type="evidence" value="ECO:0007669"/>
    <property type="project" value="TreeGrafter"/>
</dbReference>
<dbReference type="PRINTS" id="PR00633">
    <property type="entry name" value="RCCNDNSATION"/>
</dbReference>
<evidence type="ECO:0000256" key="13">
    <source>
        <dbReference type="PROSITE-ProRule" id="PRU00087"/>
    </source>
</evidence>
<feature type="compositionally biased region" description="Polar residues" evidence="16">
    <location>
        <begin position="3548"/>
        <end position="3566"/>
    </location>
</feature>
<feature type="compositionally biased region" description="Polar residues" evidence="16">
    <location>
        <begin position="3105"/>
        <end position="3117"/>
    </location>
</feature>
<dbReference type="GO" id="GO:0061630">
    <property type="term" value="F:ubiquitin protein ligase activity"/>
    <property type="evidence" value="ECO:0007669"/>
    <property type="project" value="UniProtKB-EC"/>
</dbReference>
<feature type="compositionally biased region" description="Basic and acidic residues" evidence="16">
    <location>
        <begin position="3077"/>
        <end position="3093"/>
    </location>
</feature>
<dbReference type="GO" id="GO:0005886">
    <property type="term" value="C:plasma membrane"/>
    <property type="evidence" value="ECO:0007669"/>
    <property type="project" value="TreeGrafter"/>
</dbReference>
<evidence type="ECO:0000256" key="14">
    <source>
        <dbReference type="PROSITE-ProRule" id="PRU00175"/>
    </source>
</evidence>
<keyword evidence="7" id="KW-0479">Metal-binding</keyword>
<dbReference type="RefSeq" id="XP_031781049.1">
    <property type="nucleotide sequence ID" value="XM_031925189.2"/>
</dbReference>
<evidence type="ECO:0000256" key="3">
    <source>
        <dbReference type="ARBA" id="ARBA00004906"/>
    </source>
</evidence>
<dbReference type="InterPro" id="IPR009091">
    <property type="entry name" value="RCC1/BLIP-II"/>
</dbReference>
<comment type="similarity">
    <text evidence="4">Belongs to the RING-Cys relay (RCR) family.</text>
</comment>
<keyword evidence="20" id="KW-1185">Reference proteome</keyword>
<dbReference type="InterPro" id="IPR014756">
    <property type="entry name" value="Ig_E-set"/>
</dbReference>
<evidence type="ECO:0000259" key="17">
    <source>
        <dbReference type="PROSITE" id="PS50089"/>
    </source>
</evidence>
<organism evidence="19 20">
    <name type="scientific">Nasonia vitripennis</name>
    <name type="common">Parasitic wasp</name>
    <dbReference type="NCBI Taxonomy" id="7425"/>
    <lineage>
        <taxon>Eukaryota</taxon>
        <taxon>Metazoa</taxon>
        <taxon>Ecdysozoa</taxon>
        <taxon>Arthropoda</taxon>
        <taxon>Hexapoda</taxon>
        <taxon>Insecta</taxon>
        <taxon>Pterygota</taxon>
        <taxon>Neoptera</taxon>
        <taxon>Endopterygota</taxon>
        <taxon>Hymenoptera</taxon>
        <taxon>Apocrita</taxon>
        <taxon>Proctotrupomorpha</taxon>
        <taxon>Chalcidoidea</taxon>
        <taxon>Pteromalidae</taxon>
        <taxon>Pteromalinae</taxon>
        <taxon>Nasonia</taxon>
    </lineage>
</organism>
<feature type="compositionally biased region" description="Basic and acidic residues" evidence="16">
    <location>
        <begin position="2801"/>
        <end position="2814"/>
    </location>
</feature>
<feature type="region of interest" description="Disordered" evidence="16">
    <location>
        <begin position="3229"/>
        <end position="3251"/>
    </location>
</feature>
<dbReference type="InterPro" id="IPR008979">
    <property type="entry name" value="Galactose-bd-like_sf"/>
</dbReference>
<dbReference type="SMART" id="SM01337">
    <property type="entry name" value="APC10"/>
    <property type="match status" value="1"/>
</dbReference>
<sequence>MKMEALTCRTMQETSGAEHERLLPEPDAYVKCFYDLFKNIAEAQRLKGEWKKCRKNKTKKKDKKKVDLTGEVTCAVPPEIEVSSNASAFAVFASVRGAVLEKHARSINEAYRASNCSSPPPPEFSDSIIWESDDEDRISPTQNLPKIVGIGLRSVFTLMRESRTVEPCLCTKALGALLDVLQGQLPEGLKSEPDEVIDPLFDLLLDLATSHGPESAAANDGSHLTAVACACLLSLVVVRGDTGRLLATIAALLMSPRALAVQNIQMPIVLNSLQRSVHAILLGKLVRPDWITHGVPKTAKIYTSTLKLPNDINNLVLNGRSFVSDGKYLYLHTNSGLFKIGNGHGGTIWGHVYAHKPDFYPSETGWIGYANSSLYFKCAPKKQCELMILDADTLTIRGIAVLEGKDWSSSLMFSDGENLGMITAGKDDGFVVRTINTLSNPVTVTSELPLKLARKCVDVYGYASFDEDQATYILNPRCDDEIANVAAGKEFMLLKTVSGKLMYTGKGISIGMRNNVRSNRWLEVSVGKTCKVLNFAVGHEGQHVILILEDGSVLFAGTARRGEDGDSNKVRQQPKPSKPKKMQKVEGQFIVNAACNNGSTALVTKEGSLLMFGKDTLYSDETTGLVPDLKDVCVVNVALGKAHTAVLTNKGQLYTFGINNRGQCGRDFSATHAINKEINVTAMETGIAEEDANGTEDDSISKEEQKRVRKIKQIRWKEKKLEEAAEVGEEWVEAKAIRVDGMCPPGQHQWRYRACMVCTVCRECTGYSISCLSSIRPDRNPGQECGCGEGDSGCAECGCCRICARESCDNGGDMPILRPPAACGSSQESELVFREFLRKRFEEKKQKQWKGPTNRGGLPANAPQIVVVHKSLAAKAIAGGAVAAVSGAGVAGLAPVEETVGGDGSDVERGDTTRVASIPPARVLFPIDSPVAQVSCGLHHTVALLQSGDVFTFGSNIYGQLGVGNLIAHAGPVQVKIPGTAIQVAAGSNHTVVLTSKGEVYTFGAYQKGQLGMNWGSDQQQQNSTATNSSSSSPSNRDTDRSQPWHCFPNIVPNIGARWGRKATWIGASSDQTYVKVDEINSISLTRSTVMANKNCILLLPHQTEHRNSFKCLVINKHDGTCNSFSGADQVDFNQCAACLDPLYNVIWSFNPTNNEISYYNVISTESRTMQNLEVSILSPGLALPVVPSCYVTRTQAAMHLLACLDTLTQAQDEKFTIVEGSENNQSMHGKVYSREDFATVSRFENHGGGWGYSGQSIEAIRFMADTDILLGGYGLFGGRGEYTAKIKLFDIGLEGGEEETDGELLAETDEIPYECEPRQKYSILFNEPVALQANRWYVAWAKVSGPSSDCGSGGQETVTAEDQVVFYFKTSKEANNGTDVNAGQIPQLLYRVITPENQNYSRKRDQVEPVYILKREFSRTVTEECFHSLISLLQWSWNTLKASLADTSLNTATSPSHIIVEMDRLVYISKASLRLLRTYTNEIYPNQASKKTPSESVRLAECIGEVRALLRQILSDSVSTTLKTKGKTRFNKNSTVLSNKMTGAILDECYKTFVACYHAFYPTAYLKWTSLCELLSEIDKEQGITSKDRLLSAVLASLCSSSVRLRCTFPILNNVMDCSDSVKRQLSPSDNAGLPMMNSTEAHHYPILVEQISYKSQVESTGKEILNWSFREVLDRLLDLILIPVKRSLCREKSQSLPHLVLHCCYLLARVISELAAYSNGNGDEMQAACYRLMYTTPSRFTRVNQTRSWNTGNGSPDAICFSVDRPGILIAGVAIYGGVGVYYYELELLDDRNNTGNDPSHTQHWSSLDFTRGSFGPDDCINDVVELKFDKPIPIKEKVKYAIRLRNRGGRTSNGDAGLRVVKGPDGTSFTFSACSLSFNGTTQARGQIPHILYYSNPQDSNEQHTSKAIAEVQARKCTLAMTATIIQRANDILALAREKADDIDINEILGNAAFVTTLLPLTTAYIIPLATSDPRSGVQVLTLIQEMLPHVTALNLTSAMKSSQVSLQQQDNDATTQQMAVAHYIPPVTTTSHYCTWLESDHPYKPATVSYYRVTFPETVKWLTLEFTPDCGTAQPEDYLQLYIPNVDGSFAKSPESCNLEESPVYWPVLHKLSNVQSQWPQNAVVLPGNEVIFSLETASDYMKDERSITYGFKCLVIGYDWISTSSGLKNLEIELSFLGGACAASLMKKNLSLPLVSTEEAEEDSEQAQATAKRIFSVHSTLLGRGFALAAPPTVGQALDGVLPFSCHSNERLFLRDFVSCTSGTSGGRLARWLQPDSFIDPSKCEIVYASEEMRYGWPAVVTLVTRDQYGEIVHVPGLKIEAKAVPIDKRDLSEPDQGKKIRRISQPDPMTFGGHPQPSLDAPYEVTVLDDPYKVSFHAITIMKAYRNYSFEELRFTSSALKRSSESMMVMPTGDGTYKATWTPFSVGWYSIRINIDGYDMEDNYKVEVKRPPQGMELPALNIVKKPQHLPSRVRRFVAKNSAGLRIRAHPSLQSKQIGVVPVDSTIVYCDEIHNDDGIWLRLNVDTIAKYCNSGHLEAWCLQYNQHLGKTLLLPVEEPKTTAYRNSKETLEHKKSGLSEDKRKTVTLDSGKTMAVITCGASGHNIRNRPSLKAAVVGKLALGNTVTVQENFVNRYGTWVRISSDSASKYCFENDGEAWSLAINKHGVAYMKITQDTDEDIANKKQVLADLTPTNQYQTPNHKGYDKSPSMPSGSQENDQHNAQQQARSLQNCIPPGSAGSGEGLNSSFLFGTYSTGIKQQQHDSLGGSDKGTTTATAASTTDKTTEPSSKLPKNHLKERPTKEREREGGGGGGGGGKFSVLQKWLRGDDKAHGEKRSSPGRDFSEFVGVSVKELVKAMGESRANGNGSTPPETPRRMSRSSSPKNPQAGSPRLASRSSSPVPIPAGSSRLPFGSGLFPPAVNAQGGKNLTGGGDSASSSPLLFGSPRSVGISPLVSGGMVDSGASHRRGSTQSDTSALVSSLTRDPSQSPSGVSSIANTTRDLSPSPSCSSLHMRSEGSTSSPPETPKKEQSISCDSQDASKKVSEAQTQTSPESATTAMKGHFSINSTNAKDDRHVSKTYRRDHSKAVKTRAKRAMSPANSQQTPSPSRTLNLNKEKVKEAISPSVAECLRAVFAAFLWHEGIVHDAMACASFLKFHPGLPKQGALVVTRQTALANNEGRKNKMTREERARQRHSVEVTNDGNYLHIQPSTLESLTRSAANANANRNRKKQEPTTGIKEETPPAENTLTALPEFTTVTVLPPALKSLVFLWEELSMNCLQAIDQQTVLPSPMAQPPVIKLSKRSANDLSSKIPTSTPVKDSNGVVVEKREKRGAKDRKEWKPITKVPIVDGLGGIERETTCELCGLMFPPPVTYHMKLMHPGCGWHAGGNGYNSGGNYCVGWAGNCGDGGGGGSSWYLLCDTCRDKYLKAKKNKRQRRMGETNKLMSPLASPENDDTHIIVKNNAMFLLDLASAAGVNIPKQQRRPSQTLSSVAENYSPPEAAGPFPSTGPFQCLLALGVQSSQNNEEKFYEEILKRQGGQQTSFDAGSGSGLTVSNRRPLSECPMSDSDSDSGKNRGMFHRSVSMSTGAPWAKNSSDGRVVIMRKRNNSSSELTNDFSDAGSSLLCYPSAALQKLVPSMDQSAIVSSNQAAEIANNDRIDLLMRPVMLFVLQQHNLQHLQYAMKQALRRAACRVYAMQALNWLLRSVTQPICLHDLLWWFVASLTPIVSDSMDINEDDNRKRCTERKKDHDMVGVCEHPLSDLVIAGEAANPLPTAFHTLLQTIADLMLLPPPGSPLQRAAVRCWAIQFTPADHMFLHRSHVFSNISKILSRSEEEEDATMSMHKSHQSNLSGQVPSSVESLKDLTSGVEIKTSSRQAMISSLTDSSTETFWESGDEDRDKTKTITIICGAHSFPRMVYIHVDNCRDLTHKVSCVTFQSGIDTDEMIKLKTVEIESRSTGWVKCPIINPRHVVVGLELKGPDNSLRVRQIRVLGEIEGESLKIGKQLNAISIQQKNCESETLKVFRSITSQVFGKLIQGEQPNSGPISSIVVEPNNEELEESNELREHMVGILFSRSKLTNLQKQVCTHIVQAIRKETVRLREEWETLLCSPTPVNSFISDNSDMPKAADTYCFEMLSMVLALSGSSVGRNYLSHQCGLLKDLLSLLHTGSARVQRQVTSLLRRILPEIKPEALANVVGADRLPPSDFSIISAASNGYSQSMEFDEHSLGILDVFLSCIAKALTVQVKVKDKESNGKALQSISLATSIHPKSFVGVRWWLRGCITRKLAEEIIQLLKDMASGKLSDAWAAVTKAAIAENILNLTRMDDKNRDPTKCLRSPTLWLALSSLCVLDSDHVERLSSGQWSSADGQPPPPRPTCSNHDDGETTAIIQCNNCGNLCADCDRVLHLHRRTRMHVRQVCKEEEEAIRVDLHEGCGRMKLFWILVLADSQTLKALVEFRDGPPQKPVGATSGVCRFCGTTGNTGLLAIGNICSDHECQEHAKNACSKVHSCGHICGGVRDERPCLPCLHRCNPTCDLKQDADDMCMICFTEALSCAPAIQLQCGHVFHLHCCRTVLLKRWHGPRITFSFSLCPICKIPMENHNLAEQLASVKALYEDVKRKALMRLEYEGLHKADAVTTPGGRYYQDPAAYAMDRYAYYVCYKCQKAYYGGEARCDAQQGGESFDPTELVCGGCSDVARAQMCPKHGTDFLEYKCRFCCSVAVFFCFGTTHFCKPCHDDFQRVTNIPKSELPSCPAGPKAKQMEGDECPLHVKHPPTGEEFALGCGICRNAQTF</sequence>
<dbReference type="Pfam" id="PF08005">
    <property type="entry name" value="PHR"/>
    <property type="match status" value="2"/>
</dbReference>
<feature type="compositionally biased region" description="Polar residues" evidence="16">
    <location>
        <begin position="2697"/>
        <end position="2706"/>
    </location>
</feature>
<comment type="subcellular location">
    <subcellularLocation>
        <location evidence="2">Cell projection</location>
        <location evidence="2">Axon</location>
    </subcellularLocation>
</comment>
<evidence type="ECO:0000313" key="19">
    <source>
        <dbReference type="EnsemblMetazoa" id="XP_031781049"/>
    </source>
</evidence>
<evidence type="ECO:0000259" key="18">
    <source>
        <dbReference type="PROSITE" id="PS51284"/>
    </source>
</evidence>
<dbReference type="InterPro" id="IPR038648">
    <property type="entry name" value="PHR_sf"/>
</dbReference>
<dbReference type="InterPro" id="IPR013083">
    <property type="entry name" value="Znf_RING/FYVE/PHD"/>
</dbReference>
<dbReference type="FunCoup" id="A0A7M7Q7D2">
    <property type="interactions" value="1871"/>
</dbReference>
<evidence type="ECO:0000256" key="15">
    <source>
        <dbReference type="PROSITE-ProRule" id="PRU00235"/>
    </source>
</evidence>
<feature type="region of interest" description="Disordered" evidence="16">
    <location>
        <begin position="2864"/>
        <end position="3117"/>
    </location>
</feature>
<dbReference type="InterPro" id="IPR004939">
    <property type="entry name" value="APC_su10/DOC_dom"/>
</dbReference>
<dbReference type="UniPathway" id="UPA00143"/>
<dbReference type="PROSITE" id="PS51284">
    <property type="entry name" value="DOC"/>
    <property type="match status" value="1"/>
</dbReference>
<evidence type="ECO:0000256" key="2">
    <source>
        <dbReference type="ARBA" id="ARBA00004489"/>
    </source>
</evidence>
<evidence type="ECO:0000256" key="9">
    <source>
        <dbReference type="ARBA" id="ARBA00022771"/>
    </source>
</evidence>
<dbReference type="FunFam" id="3.30.40.10:FF:000078">
    <property type="entry name" value="E3 ubiquitin-protein ligase MYCBP2 isoform X1"/>
    <property type="match status" value="1"/>
</dbReference>
<dbReference type="PANTHER" id="PTHR45943">
    <property type="entry name" value="E3 UBIQUITIN-PROTEIN LIGASE MYCBP2"/>
    <property type="match status" value="1"/>
</dbReference>
<dbReference type="Proteomes" id="UP000002358">
    <property type="component" value="Chromosome 1"/>
</dbReference>
<dbReference type="GO" id="GO:0007411">
    <property type="term" value="P:axon guidance"/>
    <property type="evidence" value="ECO:0007669"/>
    <property type="project" value="TreeGrafter"/>
</dbReference>
<feature type="region of interest" description="Disordered" evidence="16">
    <location>
        <begin position="2695"/>
        <end position="2750"/>
    </location>
</feature>
<dbReference type="OrthoDB" id="6050183at2759"/>
<dbReference type="Gene3D" id="2.60.120.820">
    <property type="entry name" value="PHR domain"/>
    <property type="match status" value="2"/>
</dbReference>
<evidence type="ECO:0000256" key="11">
    <source>
        <dbReference type="ARBA" id="ARBA00022833"/>
    </source>
</evidence>
<feature type="region of interest" description="Disordered" evidence="16">
    <location>
        <begin position="3486"/>
        <end position="3512"/>
    </location>
</feature>
<dbReference type="GO" id="GO:0005634">
    <property type="term" value="C:nucleus"/>
    <property type="evidence" value="ECO:0007669"/>
    <property type="project" value="TreeGrafter"/>
</dbReference>
<feature type="compositionally biased region" description="Polar residues" evidence="16">
    <location>
        <begin position="3492"/>
        <end position="3502"/>
    </location>
</feature>
<feature type="compositionally biased region" description="Polar residues" evidence="16">
    <location>
        <begin position="2715"/>
        <end position="2737"/>
    </location>
</feature>
<dbReference type="SMR" id="A0A7M7Q7D2"/>
<dbReference type="CDD" id="cd16463">
    <property type="entry name" value="RING-H2_PHR"/>
    <property type="match status" value="1"/>
</dbReference>
<dbReference type="GO" id="GO:0099174">
    <property type="term" value="P:regulation of presynapse organization"/>
    <property type="evidence" value="ECO:0007669"/>
    <property type="project" value="UniProtKB-ARBA"/>
</dbReference>
<proteinExistence type="inferred from homology"/>
<dbReference type="PROSITE" id="PS50012">
    <property type="entry name" value="RCC1_3"/>
    <property type="match status" value="1"/>
</dbReference>
<dbReference type="PANTHER" id="PTHR45943:SF1">
    <property type="entry name" value="E3 UBIQUITIN-PROTEIN LIGASE MYCBP2"/>
    <property type="match status" value="1"/>
</dbReference>
<feature type="domain" description="DOC" evidence="18">
    <location>
        <begin position="3849"/>
        <end position="4027"/>
    </location>
</feature>